<reference evidence="1" key="1">
    <citation type="journal article" date="2012" name="Nature">
        <title>The tomato genome sequence provides insights into fleshy fruit evolution.</title>
        <authorList>
            <consortium name="Tomato Genome Consortium"/>
        </authorList>
    </citation>
    <scope>NUCLEOTIDE SEQUENCE [LARGE SCALE GENOMIC DNA]</scope>
    <source>
        <strain evidence="1">cv. Heinz 1706</strain>
    </source>
</reference>
<dbReference type="Gene3D" id="1.10.10.60">
    <property type="entry name" value="Homeodomain-like"/>
    <property type="match status" value="1"/>
</dbReference>
<proteinExistence type="predicted"/>
<dbReference type="Proteomes" id="UP000004994">
    <property type="component" value="Chromosome 9"/>
</dbReference>
<accession>A0A3Q7HY68</accession>
<reference evidence="1" key="2">
    <citation type="submission" date="2019-01" db="UniProtKB">
        <authorList>
            <consortium name="EnsemblPlants"/>
        </authorList>
    </citation>
    <scope>IDENTIFICATION</scope>
    <source>
        <strain evidence="1">cv. Heinz 1706</strain>
    </source>
</reference>
<name>A0A3Q7HY68_SOLLC</name>
<evidence type="ECO:0008006" key="3">
    <source>
        <dbReference type="Google" id="ProtNLM"/>
    </source>
</evidence>
<organism evidence="1">
    <name type="scientific">Solanum lycopersicum</name>
    <name type="common">Tomato</name>
    <name type="synonym">Lycopersicon esculentum</name>
    <dbReference type="NCBI Taxonomy" id="4081"/>
    <lineage>
        <taxon>Eukaryota</taxon>
        <taxon>Viridiplantae</taxon>
        <taxon>Streptophyta</taxon>
        <taxon>Embryophyta</taxon>
        <taxon>Tracheophyta</taxon>
        <taxon>Spermatophyta</taxon>
        <taxon>Magnoliopsida</taxon>
        <taxon>eudicotyledons</taxon>
        <taxon>Gunneridae</taxon>
        <taxon>Pentapetalae</taxon>
        <taxon>asterids</taxon>
        <taxon>lamiids</taxon>
        <taxon>Solanales</taxon>
        <taxon>Solanaceae</taxon>
        <taxon>Solanoideae</taxon>
        <taxon>Solaneae</taxon>
        <taxon>Solanum</taxon>
        <taxon>Solanum subgen. Lycopersicon</taxon>
    </lineage>
</organism>
<dbReference type="PANTHER" id="PTHR11439:SF470">
    <property type="entry name" value="CYSTEINE-RICH RLK (RECEPTOR-LIKE PROTEIN KINASE) 8"/>
    <property type="match status" value="1"/>
</dbReference>
<dbReference type="EnsemblPlants" id="Solyc09g007605.1.1">
    <property type="protein sequence ID" value="Solyc09g007605.1.1"/>
    <property type="gene ID" value="Solyc09g007605.1"/>
</dbReference>
<evidence type="ECO:0000313" key="2">
    <source>
        <dbReference type="Proteomes" id="UP000004994"/>
    </source>
</evidence>
<keyword evidence="2" id="KW-1185">Reference proteome</keyword>
<evidence type="ECO:0000313" key="1">
    <source>
        <dbReference type="EnsemblPlants" id="Solyc09g007605.1.1"/>
    </source>
</evidence>
<dbReference type="AlphaFoldDB" id="A0A3Q7HY68"/>
<sequence length="233" mass="26455">MANPYRIHHTALLHVIRYIHGFMSQGVLFGSDSSIHLEGYTHEDWAGCPYPQSYVTGWCMFRNNPVYLNQLYMEANCATSIESSEIVWLQRLLSDPGVVITSPTLLHVTESRITFSKKIFNTPRVDLLIDETRDTLHTTPTSKPVRKLFRSKRKRAPTGHAIAASGVWTREEDKIFENILAIYFNNNNLLMKMEEAPPGDETKDHYNLLLEDINAIDFGGTPLPTLVMAYAAV</sequence>
<dbReference type="PANTHER" id="PTHR11439">
    <property type="entry name" value="GAG-POL-RELATED RETROTRANSPOSON"/>
    <property type="match status" value="1"/>
</dbReference>
<protein>
    <recommendedName>
        <fullName evidence="3">Myb-like domain-containing protein</fullName>
    </recommendedName>
</protein>
<dbReference type="InParanoid" id="A0A3Q7HY68"/>
<dbReference type="STRING" id="4081.A0A3Q7HY68"/>
<dbReference type="Gramene" id="Solyc09g007605.1.1">
    <property type="protein sequence ID" value="Solyc09g007605.1.1"/>
    <property type="gene ID" value="Solyc09g007605.1"/>
</dbReference>